<dbReference type="EMBL" id="JANSHE010000489">
    <property type="protein sequence ID" value="KAJ3010193.1"/>
    <property type="molecule type" value="Genomic_DNA"/>
</dbReference>
<comment type="caution">
    <text evidence="1">The sequence shown here is derived from an EMBL/GenBank/DDBJ whole genome shotgun (WGS) entry which is preliminary data.</text>
</comment>
<evidence type="ECO:0000313" key="2">
    <source>
        <dbReference type="Proteomes" id="UP001144978"/>
    </source>
</evidence>
<keyword evidence="2" id="KW-1185">Reference proteome</keyword>
<organism evidence="1 2">
    <name type="scientific">Trametes sanguinea</name>
    <dbReference type="NCBI Taxonomy" id="158606"/>
    <lineage>
        <taxon>Eukaryota</taxon>
        <taxon>Fungi</taxon>
        <taxon>Dikarya</taxon>
        <taxon>Basidiomycota</taxon>
        <taxon>Agaricomycotina</taxon>
        <taxon>Agaricomycetes</taxon>
        <taxon>Polyporales</taxon>
        <taxon>Polyporaceae</taxon>
        <taxon>Trametes</taxon>
    </lineage>
</organism>
<reference evidence="1" key="1">
    <citation type="submission" date="2022-08" db="EMBL/GenBank/DDBJ databases">
        <title>Genome Sequence of Pycnoporus sanguineus.</title>
        <authorList>
            <person name="Buettner E."/>
        </authorList>
    </citation>
    <scope>NUCLEOTIDE SEQUENCE</scope>
    <source>
        <strain evidence="1">CG-C14</strain>
    </source>
</reference>
<proteinExistence type="predicted"/>
<protein>
    <submittedName>
        <fullName evidence="1">Uncharacterized protein</fullName>
    </submittedName>
</protein>
<sequence length="280" mass="31052">MAPLGPCFCSICIEGEYEDIRGERAPGTLQPARVRQLHAIEDRKHRVAATRAANDALEVESTILLATMNMEDHRTRDSMSMWNEDIRDDGKNQGSQSTASASAQRTGVVGSPSSCPDPDRPEDEEEESEAGHTTATAARFLELSKLESQLHHRSRRVTKAVRLTFSVAPTTSQDSIPPLASGDSTSQAFESYRTWLRDQISLCESEDFRPVGNKDADHRLAALLRRLYAELGRLNSLEEYCWDRKKILGRVPGLYFLPDVSEPIIIPPGTNVISLDQTAS</sequence>
<accession>A0ACC1Q542</accession>
<evidence type="ECO:0000313" key="1">
    <source>
        <dbReference type="EMBL" id="KAJ3010193.1"/>
    </source>
</evidence>
<dbReference type="Proteomes" id="UP001144978">
    <property type="component" value="Unassembled WGS sequence"/>
</dbReference>
<name>A0ACC1Q542_9APHY</name>
<gene>
    <name evidence="1" type="ORF">NUW54_g2561</name>
</gene>